<sequence>MAEHDEKLSSPNIEHGPQDTEKTPSEMARRMRHAGAVARQVVAHAPLSAAVVLALIVAGVATSALWSPLRDRELFGEVGYGVPAFAEGQWWTPITGMIFGLTPWHVIVMIVLAAAVLAVSEWRIGSARAAAVLVGSQLVGIVAASGFAWLFGDALASNWQWPQHLADARDVGMTTGMLGVATAATATLRSPWRLRSRLILVAYVVLMLLFEGKLSDVMHIFAFAAALYAGERMFREGERGFAPRTRREMRFLAFVGLLAIAATHILVALFPGSGPFGPTDADGESVWNILVSVVLIAVVGHSLRMGKKWAWIVCLVIAVANALVLVLVIVLTATTDFESVGGVTLGTSILWVAEAIILVSGRFAFAVPRKPEKNSGDDPETVERVKDLCRTYGGDTMSWMTTWRGNRYAFQGGEAAGSDAVVAYHQHVGTMVALADPICDRARRHEVVSSFIDFAENSGKVPCWFSIGSETADIVRGLGWRATQIAEDTIIDLPGLEFKGKPWQHLRTAMNKAKREEITCRMTRLSDENFAIVSQVRSISEEWVGDKGLPEMGFMLGTTEEAMDPEVRVALALDPEGNVHGVLSWLPVYGGGGEIRGWTLDVMRRRNDGFGPVIEFLIGSSALVFKEEGAEVASLSGSPLTRSDHEADLEQIDKVLDYLGKTIEPYYGFRSLHTFKKKFNPRYEPVFIAYRDESDLARIALAIGRCYLPNATPSQMVRLMASST</sequence>
<dbReference type="InterPro" id="IPR051211">
    <property type="entry name" value="PG_lysyltransferase"/>
</dbReference>
<evidence type="ECO:0000256" key="1">
    <source>
        <dbReference type="ARBA" id="ARBA00004651"/>
    </source>
</evidence>
<dbReference type="Gene3D" id="1.20.1540.10">
    <property type="entry name" value="Rhomboid-like"/>
    <property type="match status" value="1"/>
</dbReference>
<feature type="region of interest" description="Disordered" evidence="6">
    <location>
        <begin position="1"/>
        <end position="30"/>
    </location>
</feature>
<feature type="transmembrane region" description="Helical" evidence="7">
    <location>
        <begin position="345"/>
        <end position="365"/>
    </location>
</feature>
<dbReference type="Proteomes" id="UP000186104">
    <property type="component" value="Chromosome"/>
</dbReference>
<dbReference type="InterPro" id="IPR035952">
    <property type="entry name" value="Rhomboid-like_sf"/>
</dbReference>
<dbReference type="SUPFAM" id="SSF144091">
    <property type="entry name" value="Rhomboid-like"/>
    <property type="match status" value="1"/>
</dbReference>
<comment type="subcellular location">
    <subcellularLocation>
        <location evidence="1">Cell membrane</location>
        <topology evidence="1">Multi-pass membrane protein</topology>
    </subcellularLocation>
</comment>
<evidence type="ECO:0000256" key="7">
    <source>
        <dbReference type="SAM" id="Phobius"/>
    </source>
</evidence>
<keyword evidence="4 7" id="KW-1133">Transmembrane helix</keyword>
<feature type="transmembrane region" description="Helical" evidence="7">
    <location>
        <begin position="310"/>
        <end position="333"/>
    </location>
</feature>
<feature type="compositionally biased region" description="Basic and acidic residues" evidence="6">
    <location>
        <begin position="16"/>
        <end position="29"/>
    </location>
</feature>
<feature type="transmembrane region" description="Helical" evidence="7">
    <location>
        <begin position="131"/>
        <end position="152"/>
    </location>
</feature>
<evidence type="ECO:0000313" key="9">
    <source>
        <dbReference type="EMBL" id="ANI93645.1"/>
    </source>
</evidence>
<evidence type="ECO:0000256" key="2">
    <source>
        <dbReference type="ARBA" id="ARBA00022475"/>
    </source>
</evidence>
<reference evidence="9 10" key="1">
    <citation type="submission" date="2016-06" db="EMBL/GenBank/DDBJ databases">
        <title>Complete genome sequence of a saline-alkali tolerant type strain Dietzia timorensis ID05-A0528T.</title>
        <authorList>
            <person name="Wu X."/>
        </authorList>
    </citation>
    <scope>NUCLEOTIDE SEQUENCE [LARGE SCALE GENOMIC DNA]</scope>
    <source>
        <strain evidence="9 10">ID05-A0528</strain>
    </source>
</reference>
<dbReference type="KEGG" id="dtm:BJL86_2885"/>
<dbReference type="RefSeq" id="WP_331710422.1">
    <property type="nucleotide sequence ID" value="NZ_CP015961.1"/>
</dbReference>
<name>A0A173LMZ7_9ACTN</name>
<evidence type="ECO:0000259" key="8">
    <source>
        <dbReference type="Pfam" id="PF09924"/>
    </source>
</evidence>
<feature type="transmembrane region" description="Helical" evidence="7">
    <location>
        <begin position="41"/>
        <end position="66"/>
    </location>
</feature>
<feature type="transmembrane region" description="Helical" evidence="7">
    <location>
        <begin position="251"/>
        <end position="273"/>
    </location>
</feature>
<dbReference type="STRING" id="499555.BJL86_2885"/>
<dbReference type="GO" id="GO:0055091">
    <property type="term" value="P:phospholipid homeostasis"/>
    <property type="evidence" value="ECO:0007669"/>
    <property type="project" value="TreeGrafter"/>
</dbReference>
<accession>A0A173LMZ7</accession>
<feature type="transmembrane region" description="Helical" evidence="7">
    <location>
        <begin position="97"/>
        <end position="119"/>
    </location>
</feature>
<dbReference type="GO" id="GO:0005886">
    <property type="term" value="C:plasma membrane"/>
    <property type="evidence" value="ECO:0007669"/>
    <property type="project" value="UniProtKB-SubCell"/>
</dbReference>
<feature type="domain" description="Phosphatidylglycerol lysyltransferase C-terminal" evidence="8">
    <location>
        <begin position="390"/>
        <end position="690"/>
    </location>
</feature>
<evidence type="ECO:0000256" key="5">
    <source>
        <dbReference type="ARBA" id="ARBA00023136"/>
    </source>
</evidence>
<organism evidence="9 10">
    <name type="scientific">Dietzia timorensis</name>
    <dbReference type="NCBI Taxonomy" id="499555"/>
    <lineage>
        <taxon>Bacteria</taxon>
        <taxon>Bacillati</taxon>
        <taxon>Actinomycetota</taxon>
        <taxon>Actinomycetes</taxon>
        <taxon>Mycobacteriales</taxon>
        <taxon>Dietziaceae</taxon>
        <taxon>Dietzia</taxon>
    </lineage>
</organism>
<keyword evidence="10" id="KW-1185">Reference proteome</keyword>
<evidence type="ECO:0000313" key="10">
    <source>
        <dbReference type="Proteomes" id="UP000186104"/>
    </source>
</evidence>
<keyword evidence="2" id="KW-1003">Cell membrane</keyword>
<evidence type="ECO:0000256" key="4">
    <source>
        <dbReference type="ARBA" id="ARBA00022989"/>
    </source>
</evidence>
<dbReference type="PANTHER" id="PTHR34697:SF2">
    <property type="entry name" value="PHOSPHATIDYLGLYCEROL LYSYLTRANSFERASE"/>
    <property type="match status" value="1"/>
</dbReference>
<keyword evidence="3 7" id="KW-0812">Transmembrane</keyword>
<dbReference type="InterPro" id="IPR024320">
    <property type="entry name" value="LPG_synthase_C"/>
</dbReference>
<keyword evidence="5 7" id="KW-0472">Membrane</keyword>
<protein>
    <recommendedName>
        <fullName evidence="8">Phosphatidylglycerol lysyltransferase C-terminal domain-containing protein</fullName>
    </recommendedName>
</protein>
<feature type="transmembrane region" description="Helical" evidence="7">
    <location>
        <begin position="198"/>
        <end position="230"/>
    </location>
</feature>
<proteinExistence type="predicted"/>
<evidence type="ECO:0000256" key="3">
    <source>
        <dbReference type="ARBA" id="ARBA00022692"/>
    </source>
</evidence>
<dbReference type="AlphaFoldDB" id="A0A173LMZ7"/>
<evidence type="ECO:0000256" key="6">
    <source>
        <dbReference type="SAM" id="MobiDB-lite"/>
    </source>
</evidence>
<dbReference type="GO" id="GO:0016755">
    <property type="term" value="F:aminoacyltransferase activity"/>
    <property type="evidence" value="ECO:0007669"/>
    <property type="project" value="TreeGrafter"/>
</dbReference>
<feature type="transmembrane region" description="Helical" evidence="7">
    <location>
        <begin position="285"/>
        <end position="303"/>
    </location>
</feature>
<dbReference type="PANTHER" id="PTHR34697">
    <property type="entry name" value="PHOSPHATIDYLGLYCEROL LYSYLTRANSFERASE"/>
    <property type="match status" value="1"/>
</dbReference>
<dbReference type="EMBL" id="CP015961">
    <property type="protein sequence ID" value="ANI93645.1"/>
    <property type="molecule type" value="Genomic_DNA"/>
</dbReference>
<dbReference type="Pfam" id="PF09924">
    <property type="entry name" value="LPG_synthase_C"/>
    <property type="match status" value="1"/>
</dbReference>
<gene>
    <name evidence="9" type="ORF">BJL86_2885</name>
</gene>